<feature type="coiled-coil region" evidence="1">
    <location>
        <begin position="2"/>
        <end position="29"/>
    </location>
</feature>
<reference evidence="2" key="1">
    <citation type="submission" date="2020-11" db="EMBL/GenBank/DDBJ databases">
        <authorList>
            <person name="Tran Van P."/>
        </authorList>
    </citation>
    <scope>NUCLEOTIDE SEQUENCE</scope>
</reference>
<evidence type="ECO:0000313" key="2">
    <source>
        <dbReference type="EMBL" id="CAD7264396.1"/>
    </source>
</evidence>
<proteinExistence type="predicted"/>
<gene>
    <name evidence="2" type="ORF">TSIB3V08_LOCUS8447</name>
</gene>
<dbReference type="AlphaFoldDB" id="A0A7R9G3I6"/>
<protein>
    <submittedName>
        <fullName evidence="2">Uncharacterized protein</fullName>
    </submittedName>
</protein>
<organism evidence="2">
    <name type="scientific">Timema shepardi</name>
    <name type="common">Walking stick</name>
    <dbReference type="NCBI Taxonomy" id="629360"/>
    <lineage>
        <taxon>Eukaryota</taxon>
        <taxon>Metazoa</taxon>
        <taxon>Ecdysozoa</taxon>
        <taxon>Arthropoda</taxon>
        <taxon>Hexapoda</taxon>
        <taxon>Insecta</taxon>
        <taxon>Pterygota</taxon>
        <taxon>Neoptera</taxon>
        <taxon>Polyneoptera</taxon>
        <taxon>Phasmatodea</taxon>
        <taxon>Timematodea</taxon>
        <taxon>Timematoidea</taxon>
        <taxon>Timematidae</taxon>
        <taxon>Timema</taxon>
    </lineage>
</organism>
<dbReference type="EMBL" id="OC004367">
    <property type="protein sequence ID" value="CAD7264396.1"/>
    <property type="molecule type" value="Genomic_DNA"/>
</dbReference>
<keyword evidence="1" id="KW-0175">Coiled coil</keyword>
<name>A0A7R9G3I6_TIMSH</name>
<evidence type="ECO:0000256" key="1">
    <source>
        <dbReference type="SAM" id="Coils"/>
    </source>
</evidence>
<accession>A0A7R9G3I6</accession>
<sequence>MADQMMQYVRSLERRVKQLEEEKVTLQQKVGQSAAPVPEVHGGWDTEGGSRPEAVVQALQVLEVREKIERGNTPEQQQQSVLETNTAGLDDGEKALVREMLFGVNSKKGQVTEDEADTSASVTNGSTIRPNLAWSMLGVEVALRVSHYPLMSSNRMKLRLTGLGGND</sequence>